<gene>
    <name evidence="2" type="ORF">JK629_14830</name>
</gene>
<evidence type="ECO:0000313" key="2">
    <source>
        <dbReference type="EMBL" id="QQX76579.1"/>
    </source>
</evidence>
<evidence type="ECO:0000313" key="3">
    <source>
        <dbReference type="Proteomes" id="UP000629420"/>
    </source>
</evidence>
<dbReference type="EMBL" id="CP068439">
    <property type="protein sequence ID" value="QQX76579.1"/>
    <property type="molecule type" value="Genomic_DNA"/>
</dbReference>
<keyword evidence="1" id="KW-0732">Signal</keyword>
<accession>A0ABX7DUZ3</accession>
<protein>
    <submittedName>
        <fullName evidence="2">Uncharacterized protein</fullName>
    </submittedName>
</protein>
<feature type="chain" id="PRO_5045344143" evidence="1">
    <location>
        <begin position="18"/>
        <end position="52"/>
    </location>
</feature>
<name>A0ABX7DUZ3_9FLAO</name>
<dbReference type="RefSeq" id="WP_157881719.1">
    <property type="nucleotide sequence ID" value="NZ_CP068439.1"/>
</dbReference>
<dbReference type="Proteomes" id="UP000629420">
    <property type="component" value="Chromosome"/>
</dbReference>
<proteinExistence type="predicted"/>
<dbReference type="PROSITE" id="PS51257">
    <property type="entry name" value="PROKAR_LIPOPROTEIN"/>
    <property type="match status" value="1"/>
</dbReference>
<reference evidence="2 3" key="1">
    <citation type="submission" date="2021-01" db="EMBL/GenBank/DDBJ databases">
        <title>Aequorivita sp. strain KX20305, a bacterium isolated from the sediment collected at a cold seep field in South China Sea.</title>
        <authorList>
            <person name="Zhang H."/>
            <person name="Li C."/>
        </authorList>
    </citation>
    <scope>NUCLEOTIDE SEQUENCE [LARGE SCALE GENOMIC DNA]</scope>
    <source>
        <strain evidence="2 3">KX20305</strain>
    </source>
</reference>
<sequence length="52" mass="5786">MKNYLFALVMLAGLAFSCTPENQISDEQQIDKVKICPPGDRNCNGIPDNQED</sequence>
<feature type="signal peptide" evidence="1">
    <location>
        <begin position="1"/>
        <end position="17"/>
    </location>
</feature>
<keyword evidence="3" id="KW-1185">Reference proteome</keyword>
<evidence type="ECO:0000256" key="1">
    <source>
        <dbReference type="SAM" id="SignalP"/>
    </source>
</evidence>
<organism evidence="2 3">
    <name type="scientific">Aequorivita iocasae</name>
    <dbReference type="NCBI Taxonomy" id="2803865"/>
    <lineage>
        <taxon>Bacteria</taxon>
        <taxon>Pseudomonadati</taxon>
        <taxon>Bacteroidota</taxon>
        <taxon>Flavobacteriia</taxon>
        <taxon>Flavobacteriales</taxon>
        <taxon>Flavobacteriaceae</taxon>
        <taxon>Aequorivita</taxon>
    </lineage>
</organism>